<name>A0ABR1XEQ4_9PEZI</name>
<comment type="caution">
    <text evidence="1">The sequence shown here is derived from an EMBL/GenBank/DDBJ whole genome shotgun (WGS) entry which is preliminary data.</text>
</comment>
<gene>
    <name evidence="1" type="ORF">PG997_001757</name>
</gene>
<protein>
    <submittedName>
        <fullName evidence="1">Uncharacterized protein</fullName>
    </submittedName>
</protein>
<dbReference type="RefSeq" id="XP_066675845.1">
    <property type="nucleotide sequence ID" value="XM_066806072.1"/>
</dbReference>
<organism evidence="1 2">
    <name type="scientific">Apiospora hydei</name>
    <dbReference type="NCBI Taxonomy" id="1337664"/>
    <lineage>
        <taxon>Eukaryota</taxon>
        <taxon>Fungi</taxon>
        <taxon>Dikarya</taxon>
        <taxon>Ascomycota</taxon>
        <taxon>Pezizomycotina</taxon>
        <taxon>Sordariomycetes</taxon>
        <taxon>Xylariomycetidae</taxon>
        <taxon>Amphisphaeriales</taxon>
        <taxon>Apiosporaceae</taxon>
        <taxon>Apiospora</taxon>
    </lineage>
</organism>
<dbReference type="EMBL" id="JAQQWN010000002">
    <property type="protein sequence ID" value="KAK8095072.1"/>
    <property type="molecule type" value="Genomic_DNA"/>
</dbReference>
<sequence length="107" mass="11747">MDPPTCSECLDGFQLDCDDELNGAGLKVCQCKWKSGCRDGTVYGECIDLDCSGETRKSYHCDTDTVDPGMYPKGHCYCRDPSCRVEDCPDIDCGPGMQPACDPNMEE</sequence>
<dbReference type="GeneID" id="92039132"/>
<keyword evidence="2" id="KW-1185">Reference proteome</keyword>
<accession>A0ABR1XEQ4</accession>
<proteinExistence type="predicted"/>
<dbReference type="Proteomes" id="UP001433268">
    <property type="component" value="Unassembled WGS sequence"/>
</dbReference>
<evidence type="ECO:0000313" key="1">
    <source>
        <dbReference type="EMBL" id="KAK8095072.1"/>
    </source>
</evidence>
<evidence type="ECO:0000313" key="2">
    <source>
        <dbReference type="Proteomes" id="UP001433268"/>
    </source>
</evidence>
<reference evidence="1 2" key="1">
    <citation type="submission" date="2023-01" db="EMBL/GenBank/DDBJ databases">
        <title>Analysis of 21 Apiospora genomes using comparative genomics revels a genus with tremendous synthesis potential of carbohydrate active enzymes and secondary metabolites.</title>
        <authorList>
            <person name="Sorensen T."/>
        </authorList>
    </citation>
    <scope>NUCLEOTIDE SEQUENCE [LARGE SCALE GENOMIC DNA]</scope>
    <source>
        <strain evidence="1 2">CBS 114990</strain>
    </source>
</reference>